<dbReference type="KEGG" id="cdes:C0J27_01785"/>
<evidence type="ECO:0000256" key="2">
    <source>
        <dbReference type="ARBA" id="ARBA00022980"/>
    </source>
</evidence>
<comment type="subunit">
    <text evidence="4">Part of the 50S ribosomal subunit.</text>
</comment>
<keyword evidence="2 4" id="KW-0689">Ribosomal protein</keyword>
<evidence type="ECO:0000256" key="4">
    <source>
        <dbReference type="HAMAP-Rule" id="MF_01366"/>
    </source>
</evidence>
<reference evidence="5 6" key="1">
    <citation type="submission" date="2017-12" db="EMBL/GenBank/DDBJ databases">
        <title>Chromulinavorax destructans is a abundant pathogen of dominant heterotrophic picoflagllates.</title>
        <authorList>
            <person name="Deeg C.M."/>
            <person name="Zimmer M."/>
            <person name="Suttle C.A."/>
        </authorList>
    </citation>
    <scope>NUCLEOTIDE SEQUENCE [LARGE SCALE GENOMIC DNA]</scope>
    <source>
        <strain evidence="5 6">SeV1</strain>
    </source>
</reference>
<dbReference type="EMBL" id="CP025544">
    <property type="protein sequence ID" value="AXK61188.1"/>
    <property type="molecule type" value="Genomic_DNA"/>
</dbReference>
<dbReference type="Gene3D" id="3.90.1180.10">
    <property type="entry name" value="Ribosomal protein L13"/>
    <property type="match status" value="1"/>
</dbReference>
<dbReference type="GO" id="GO:0003735">
    <property type="term" value="F:structural constituent of ribosome"/>
    <property type="evidence" value="ECO:0007669"/>
    <property type="project" value="InterPro"/>
</dbReference>
<dbReference type="Proteomes" id="UP000254834">
    <property type="component" value="Chromosome"/>
</dbReference>
<dbReference type="GO" id="GO:0017148">
    <property type="term" value="P:negative regulation of translation"/>
    <property type="evidence" value="ECO:0007669"/>
    <property type="project" value="TreeGrafter"/>
</dbReference>
<protein>
    <recommendedName>
        <fullName evidence="4">Large ribosomal subunit protein uL13</fullName>
    </recommendedName>
</protein>
<dbReference type="GO" id="GO:0006412">
    <property type="term" value="P:translation"/>
    <property type="evidence" value="ECO:0007669"/>
    <property type="project" value="UniProtKB-UniRule"/>
</dbReference>
<organism evidence="5 6">
    <name type="scientific">Candidatus Chromulinivorax destructor</name>
    <dbReference type="NCBI Taxonomy" id="2066483"/>
    <lineage>
        <taxon>Bacteria</taxon>
        <taxon>Candidatus Babelota</taxon>
        <taxon>Candidatus Babeliae</taxon>
        <taxon>Candidatus Babeliales</taxon>
        <taxon>Candidatus Chromulinivoraceae</taxon>
        <taxon>Candidatus Chromulinivorax</taxon>
    </lineage>
</organism>
<dbReference type="RefSeq" id="WP_115586203.1">
    <property type="nucleotide sequence ID" value="NZ_CP025544.1"/>
</dbReference>
<sequence>MNKAFYLRKEDRNPQWRVMDAQGQSLGRLAVQVANALRGKDQAMYTPHTDSGDYVVVINASAIVLTGNKWDQKEYISHSGYLGNRKVLTAKQVFEKDPTAIIIKAVKLMLPKNTLNKQILKKLKVYAGAEHKHLAQVGSSTGLVA</sequence>
<dbReference type="GO" id="GO:0005840">
    <property type="term" value="C:ribosome"/>
    <property type="evidence" value="ECO:0007669"/>
    <property type="project" value="UniProtKB-KW"/>
</dbReference>
<dbReference type="InterPro" id="IPR036899">
    <property type="entry name" value="Ribosomal_uL13_sf"/>
</dbReference>
<evidence type="ECO:0000256" key="3">
    <source>
        <dbReference type="ARBA" id="ARBA00023274"/>
    </source>
</evidence>
<proteinExistence type="inferred from homology"/>
<dbReference type="GO" id="GO:1990904">
    <property type="term" value="C:ribonucleoprotein complex"/>
    <property type="evidence" value="ECO:0007669"/>
    <property type="project" value="UniProtKB-KW"/>
</dbReference>
<keyword evidence="6" id="KW-1185">Reference proteome</keyword>
<comment type="function">
    <text evidence="4">This protein is one of the early assembly proteins of the 50S ribosomal subunit, although it is not seen to bind rRNA by itself. It is important during the early stages of 50S assembly.</text>
</comment>
<dbReference type="PIRSF" id="PIRSF002181">
    <property type="entry name" value="Ribosomal_L13"/>
    <property type="match status" value="1"/>
</dbReference>
<dbReference type="PANTHER" id="PTHR11545:SF2">
    <property type="entry name" value="LARGE RIBOSOMAL SUBUNIT PROTEIN UL13M"/>
    <property type="match status" value="1"/>
</dbReference>
<keyword evidence="3 4" id="KW-0687">Ribonucleoprotein</keyword>
<dbReference type="HAMAP" id="MF_01366">
    <property type="entry name" value="Ribosomal_uL13"/>
    <property type="match status" value="1"/>
</dbReference>
<dbReference type="GO" id="GO:0003729">
    <property type="term" value="F:mRNA binding"/>
    <property type="evidence" value="ECO:0007669"/>
    <property type="project" value="TreeGrafter"/>
</dbReference>
<evidence type="ECO:0000256" key="1">
    <source>
        <dbReference type="ARBA" id="ARBA00006227"/>
    </source>
</evidence>
<dbReference type="Pfam" id="PF00572">
    <property type="entry name" value="Ribosomal_L13"/>
    <property type="match status" value="1"/>
</dbReference>
<name>A0A345ZD21_9BACT</name>
<dbReference type="InterPro" id="IPR005823">
    <property type="entry name" value="Ribosomal_uL13_bac-type"/>
</dbReference>
<dbReference type="NCBIfam" id="TIGR01066">
    <property type="entry name" value="rplM_bact"/>
    <property type="match status" value="1"/>
</dbReference>
<accession>A0A345ZD21</accession>
<evidence type="ECO:0000313" key="5">
    <source>
        <dbReference type="EMBL" id="AXK61188.1"/>
    </source>
</evidence>
<dbReference type="InterPro" id="IPR005822">
    <property type="entry name" value="Ribosomal_uL13"/>
</dbReference>
<dbReference type="SUPFAM" id="SSF52161">
    <property type="entry name" value="Ribosomal protein L13"/>
    <property type="match status" value="1"/>
</dbReference>
<gene>
    <name evidence="4" type="primary">rplM</name>
    <name evidence="5" type="ORF">C0J27_01785</name>
</gene>
<dbReference type="PANTHER" id="PTHR11545">
    <property type="entry name" value="RIBOSOMAL PROTEIN L13"/>
    <property type="match status" value="1"/>
</dbReference>
<dbReference type="CDD" id="cd00392">
    <property type="entry name" value="Ribosomal_L13"/>
    <property type="match status" value="1"/>
</dbReference>
<dbReference type="AlphaFoldDB" id="A0A345ZD21"/>
<comment type="similarity">
    <text evidence="1 4">Belongs to the universal ribosomal protein uL13 family.</text>
</comment>
<evidence type="ECO:0000313" key="6">
    <source>
        <dbReference type="Proteomes" id="UP000254834"/>
    </source>
</evidence>
<dbReference type="OrthoDB" id="9801330at2"/>